<dbReference type="PANTHER" id="PTHR45947:SF3">
    <property type="entry name" value="SULFOQUINOVOSYL TRANSFERASE SQD2"/>
    <property type="match status" value="1"/>
</dbReference>
<feature type="domain" description="Glycosyl transferase family 1" evidence="1">
    <location>
        <begin position="183"/>
        <end position="339"/>
    </location>
</feature>
<dbReference type="AlphaFoldDB" id="A0A4Q1SDL9"/>
<dbReference type="InterPro" id="IPR001296">
    <property type="entry name" value="Glyco_trans_1"/>
</dbReference>
<dbReference type="Proteomes" id="UP000290253">
    <property type="component" value="Unassembled WGS sequence"/>
</dbReference>
<gene>
    <name evidence="3" type="ORF">ESZ00_12110</name>
</gene>
<keyword evidence="3" id="KW-0808">Transferase</keyword>
<organism evidence="3 4">
    <name type="scientific">Silvibacterium dinghuense</name>
    <dbReference type="NCBI Taxonomy" id="1560006"/>
    <lineage>
        <taxon>Bacteria</taxon>
        <taxon>Pseudomonadati</taxon>
        <taxon>Acidobacteriota</taxon>
        <taxon>Terriglobia</taxon>
        <taxon>Terriglobales</taxon>
        <taxon>Acidobacteriaceae</taxon>
        <taxon>Silvibacterium</taxon>
    </lineage>
</organism>
<dbReference type="OrthoDB" id="267399at2"/>
<evidence type="ECO:0000313" key="3">
    <source>
        <dbReference type="EMBL" id="RXS95324.1"/>
    </source>
</evidence>
<reference evidence="3 4" key="1">
    <citation type="journal article" date="2016" name="Int. J. Syst. Evol. Microbiol.">
        <title>Acidipila dinghuensis sp. nov., an acidobacterium isolated from forest soil.</title>
        <authorList>
            <person name="Jiang Y.W."/>
            <person name="Wang J."/>
            <person name="Chen M.H."/>
            <person name="Lv Y.Y."/>
            <person name="Qiu L.H."/>
        </authorList>
    </citation>
    <scope>NUCLEOTIDE SEQUENCE [LARGE SCALE GENOMIC DNA]</scope>
    <source>
        <strain evidence="3 4">DHOF10</strain>
    </source>
</reference>
<sequence length="379" mass="42566">MASKQKRILFIDLGASMGGVESYLIGLAGMLDGHADLFAVCILPELAEVLRRAGVRVSMVPAFKGIFKPLRFVVGLAVILFVLLLRRIDVIQVNGLLESLYLLPARMLGREAVYTRHGPFEDDLYSWFRSPHKYFPRLASKTFVRFATHTVCVSETVGRAVRRILPAEKMTVIPNWVSKIPDTPKEWNQAHEGWEILYVGRLERYKGVQFVIDALRGVPEAKLTVVGDGTYRKELESMAEGVNVEFAGFRKDTEVFYRRADVFVMPSMGPEGLPMVSLEAMGHGLPCIFSDLEVHEEITEDGYAAMLFESGRAKDLAAQLNRLFGDRSLAAEYGRRARELVLRKYHPAAARRAYWKVFGVAGEALAARSRGSENLNYEM</sequence>
<name>A0A4Q1SDL9_9BACT</name>
<dbReference type="Pfam" id="PF00534">
    <property type="entry name" value="Glycos_transf_1"/>
    <property type="match status" value="1"/>
</dbReference>
<dbReference type="GO" id="GO:0016757">
    <property type="term" value="F:glycosyltransferase activity"/>
    <property type="evidence" value="ECO:0007669"/>
    <property type="project" value="InterPro"/>
</dbReference>
<dbReference type="PANTHER" id="PTHR45947">
    <property type="entry name" value="SULFOQUINOVOSYL TRANSFERASE SQD2"/>
    <property type="match status" value="1"/>
</dbReference>
<evidence type="ECO:0000313" key="4">
    <source>
        <dbReference type="Proteomes" id="UP000290253"/>
    </source>
</evidence>
<dbReference type="EMBL" id="SDMK01000002">
    <property type="protein sequence ID" value="RXS95324.1"/>
    <property type="molecule type" value="Genomic_DNA"/>
</dbReference>
<evidence type="ECO:0000259" key="2">
    <source>
        <dbReference type="Pfam" id="PF13439"/>
    </source>
</evidence>
<protein>
    <submittedName>
        <fullName evidence="3">Glycosyltransferase family 1 protein</fullName>
    </submittedName>
</protein>
<dbReference type="SUPFAM" id="SSF53756">
    <property type="entry name" value="UDP-Glycosyltransferase/glycogen phosphorylase"/>
    <property type="match status" value="1"/>
</dbReference>
<evidence type="ECO:0000259" key="1">
    <source>
        <dbReference type="Pfam" id="PF00534"/>
    </source>
</evidence>
<dbReference type="InterPro" id="IPR050194">
    <property type="entry name" value="Glycosyltransferase_grp1"/>
</dbReference>
<comment type="caution">
    <text evidence="3">The sequence shown here is derived from an EMBL/GenBank/DDBJ whole genome shotgun (WGS) entry which is preliminary data.</text>
</comment>
<dbReference type="CDD" id="cd03801">
    <property type="entry name" value="GT4_PimA-like"/>
    <property type="match status" value="1"/>
</dbReference>
<keyword evidence="4" id="KW-1185">Reference proteome</keyword>
<dbReference type="RefSeq" id="WP_129208522.1">
    <property type="nucleotide sequence ID" value="NZ_BMGU01000004.1"/>
</dbReference>
<feature type="domain" description="Glycosyltransferase subfamily 4-like N-terminal" evidence="2">
    <location>
        <begin position="17"/>
        <end position="177"/>
    </location>
</feature>
<proteinExistence type="predicted"/>
<accession>A0A4Q1SDL9</accession>
<dbReference type="Pfam" id="PF13439">
    <property type="entry name" value="Glyco_transf_4"/>
    <property type="match status" value="1"/>
</dbReference>
<dbReference type="Gene3D" id="3.40.50.2000">
    <property type="entry name" value="Glycogen Phosphorylase B"/>
    <property type="match status" value="2"/>
</dbReference>
<dbReference type="InterPro" id="IPR028098">
    <property type="entry name" value="Glyco_trans_4-like_N"/>
</dbReference>